<feature type="non-terminal residue" evidence="1">
    <location>
        <position position="1"/>
    </location>
</feature>
<evidence type="ECO:0000313" key="1">
    <source>
        <dbReference type="EMBL" id="SVE38174.1"/>
    </source>
</evidence>
<dbReference type="Gene3D" id="3.40.50.150">
    <property type="entry name" value="Vaccinia Virus protein VP39"/>
    <property type="match status" value="1"/>
</dbReference>
<accession>A0A383D1I8</accession>
<sequence length="237" mass="27225">NQVYVYSITGQADNAITVCGRVLDKECNSDSLEIALESKYDRSNPSPAYLSYIDMYSKLHIDGDLENKVHAEMVYAGKSMVPWITAIKDLIALTNSKTLLDYGSGKGFQYESMLLEDKDQMKYQSLQKYWNVSEIYCYDPGYPSYQKLPRKQYDAVVLTDVLEHCRQEDIKWILAEIFSLARKFVFANIACYKARQILPNGDNAHCTIRPTAWWNSVLLLVASNYPEVKYCVLVEFI</sequence>
<dbReference type="AlphaFoldDB" id="A0A383D1I8"/>
<proteinExistence type="predicted"/>
<name>A0A383D1I8_9ZZZZ</name>
<gene>
    <name evidence="1" type="ORF">METZ01_LOCUS491028</name>
</gene>
<evidence type="ECO:0008006" key="2">
    <source>
        <dbReference type="Google" id="ProtNLM"/>
    </source>
</evidence>
<dbReference type="SUPFAM" id="SSF53335">
    <property type="entry name" value="S-adenosyl-L-methionine-dependent methyltransferases"/>
    <property type="match status" value="1"/>
</dbReference>
<dbReference type="EMBL" id="UINC01213415">
    <property type="protein sequence ID" value="SVE38174.1"/>
    <property type="molecule type" value="Genomic_DNA"/>
</dbReference>
<reference evidence="1" key="1">
    <citation type="submission" date="2018-05" db="EMBL/GenBank/DDBJ databases">
        <authorList>
            <person name="Lanie J.A."/>
            <person name="Ng W.-L."/>
            <person name="Kazmierczak K.M."/>
            <person name="Andrzejewski T.M."/>
            <person name="Davidsen T.M."/>
            <person name="Wayne K.J."/>
            <person name="Tettelin H."/>
            <person name="Glass J.I."/>
            <person name="Rusch D."/>
            <person name="Podicherti R."/>
            <person name="Tsui H.-C.T."/>
            <person name="Winkler M.E."/>
        </authorList>
    </citation>
    <scope>NUCLEOTIDE SEQUENCE</scope>
</reference>
<protein>
    <recommendedName>
        <fullName evidence="2">Methyltransferase type 11 domain-containing protein</fullName>
    </recommendedName>
</protein>
<feature type="non-terminal residue" evidence="1">
    <location>
        <position position="237"/>
    </location>
</feature>
<organism evidence="1">
    <name type="scientific">marine metagenome</name>
    <dbReference type="NCBI Taxonomy" id="408172"/>
    <lineage>
        <taxon>unclassified sequences</taxon>
        <taxon>metagenomes</taxon>
        <taxon>ecological metagenomes</taxon>
    </lineage>
</organism>
<dbReference type="InterPro" id="IPR029063">
    <property type="entry name" value="SAM-dependent_MTases_sf"/>
</dbReference>